<evidence type="ECO:0000313" key="3">
    <source>
        <dbReference type="Proteomes" id="UP000823775"/>
    </source>
</evidence>
<dbReference type="Proteomes" id="UP000823775">
    <property type="component" value="Unassembled WGS sequence"/>
</dbReference>
<feature type="compositionally biased region" description="Basic and acidic residues" evidence="1">
    <location>
        <begin position="44"/>
        <end position="53"/>
    </location>
</feature>
<proteinExistence type="predicted"/>
<evidence type="ECO:0000256" key="1">
    <source>
        <dbReference type="SAM" id="MobiDB-lite"/>
    </source>
</evidence>
<accession>A0ABS8SC39</accession>
<organism evidence="2 3">
    <name type="scientific">Datura stramonium</name>
    <name type="common">Jimsonweed</name>
    <name type="synonym">Common thornapple</name>
    <dbReference type="NCBI Taxonomy" id="4076"/>
    <lineage>
        <taxon>Eukaryota</taxon>
        <taxon>Viridiplantae</taxon>
        <taxon>Streptophyta</taxon>
        <taxon>Embryophyta</taxon>
        <taxon>Tracheophyta</taxon>
        <taxon>Spermatophyta</taxon>
        <taxon>Magnoliopsida</taxon>
        <taxon>eudicotyledons</taxon>
        <taxon>Gunneridae</taxon>
        <taxon>Pentapetalae</taxon>
        <taxon>asterids</taxon>
        <taxon>lamiids</taxon>
        <taxon>Solanales</taxon>
        <taxon>Solanaceae</taxon>
        <taxon>Solanoideae</taxon>
        <taxon>Datureae</taxon>
        <taxon>Datura</taxon>
    </lineage>
</organism>
<comment type="caution">
    <text evidence="2">The sequence shown here is derived from an EMBL/GenBank/DDBJ whole genome shotgun (WGS) entry which is preliminary data.</text>
</comment>
<feature type="region of interest" description="Disordered" evidence="1">
    <location>
        <begin position="14"/>
        <end position="114"/>
    </location>
</feature>
<keyword evidence="3" id="KW-1185">Reference proteome</keyword>
<sequence length="114" mass="12374">MKMTRRCWKLFSDKAKESGTTSVSPEVPETSKSEEVDGSSSTHIEGRSDKIEDQFTSDQVPTFGAESSELGVETLQVGRRRKGHGINAYSASSSSGQKNPDYSPRKAVKTSVVS</sequence>
<evidence type="ECO:0000313" key="2">
    <source>
        <dbReference type="EMBL" id="MCD7456438.1"/>
    </source>
</evidence>
<gene>
    <name evidence="2" type="ORF">HAX54_031742</name>
</gene>
<protein>
    <submittedName>
        <fullName evidence="2">Uncharacterized protein</fullName>
    </submittedName>
</protein>
<dbReference type="EMBL" id="JACEIK010000402">
    <property type="protein sequence ID" value="MCD7456438.1"/>
    <property type="molecule type" value="Genomic_DNA"/>
</dbReference>
<reference evidence="2 3" key="1">
    <citation type="journal article" date="2021" name="BMC Genomics">
        <title>Datura genome reveals duplications of psychoactive alkaloid biosynthetic genes and high mutation rate following tissue culture.</title>
        <authorList>
            <person name="Rajewski A."/>
            <person name="Carter-House D."/>
            <person name="Stajich J."/>
            <person name="Litt A."/>
        </authorList>
    </citation>
    <scope>NUCLEOTIDE SEQUENCE [LARGE SCALE GENOMIC DNA]</scope>
    <source>
        <strain evidence="2">AR-01</strain>
    </source>
</reference>
<name>A0ABS8SC39_DATST</name>
<feature type="compositionally biased region" description="Polar residues" evidence="1">
    <location>
        <begin position="89"/>
        <end position="100"/>
    </location>
</feature>